<dbReference type="Proteomes" id="UP001259803">
    <property type="component" value="Unassembled WGS sequence"/>
</dbReference>
<keyword evidence="2" id="KW-0125">Carotenoid biosynthesis</keyword>
<accession>A0ABU2ZHK9</accession>
<dbReference type="EMBL" id="JAVRHS010000005">
    <property type="protein sequence ID" value="MDT0576080.1"/>
    <property type="molecule type" value="Genomic_DNA"/>
</dbReference>
<evidence type="ECO:0000256" key="1">
    <source>
        <dbReference type="ARBA" id="ARBA00009324"/>
    </source>
</evidence>
<protein>
    <submittedName>
        <fullName evidence="6">Sterol desaturase family protein</fullName>
    </submittedName>
</protein>
<organism evidence="6 7">
    <name type="scientific">Croceicoccus esteveae</name>
    <dbReference type="NCBI Taxonomy" id="3075597"/>
    <lineage>
        <taxon>Bacteria</taxon>
        <taxon>Pseudomonadati</taxon>
        <taxon>Pseudomonadota</taxon>
        <taxon>Alphaproteobacteria</taxon>
        <taxon>Sphingomonadales</taxon>
        <taxon>Erythrobacteraceae</taxon>
        <taxon>Croceicoccus</taxon>
    </lineage>
</organism>
<keyword evidence="7" id="KW-1185">Reference proteome</keyword>
<evidence type="ECO:0000313" key="6">
    <source>
        <dbReference type="EMBL" id="MDT0576080.1"/>
    </source>
</evidence>
<feature type="transmembrane region" description="Helical" evidence="4">
    <location>
        <begin position="87"/>
        <end position="104"/>
    </location>
</feature>
<evidence type="ECO:0000259" key="5">
    <source>
        <dbReference type="Pfam" id="PF04116"/>
    </source>
</evidence>
<sequence>MMRAIMSPAEKILIVVASALAMEGVAWSAHKYIMHGFGWGWHRDHHERHDGFFERNDWYALVGAAMSISMFAIGSTLVMGANAWAPGTWIGMGILVYGIIYTLVHDGLVHQRWFRFVPRRGYLKRLVQAHNLHHATQGKEGGVSFGFIFARHPQRLKQELARQRQEGRALLRDGFVPSHEASDSMSATRSTAA</sequence>
<keyword evidence="4" id="KW-1133">Transmembrane helix</keyword>
<name>A0ABU2ZHK9_9SPHN</name>
<evidence type="ECO:0000256" key="2">
    <source>
        <dbReference type="ARBA" id="ARBA00022746"/>
    </source>
</evidence>
<dbReference type="InterPro" id="IPR045019">
    <property type="entry name" value="BETA-OHASE-like"/>
</dbReference>
<evidence type="ECO:0000256" key="3">
    <source>
        <dbReference type="ARBA" id="ARBA00023002"/>
    </source>
</evidence>
<evidence type="ECO:0000313" key="7">
    <source>
        <dbReference type="Proteomes" id="UP001259803"/>
    </source>
</evidence>
<dbReference type="PANTHER" id="PTHR31899:SF9">
    <property type="entry name" value="BETA-CAROTENE 3-HYDROXYLASE 1, CHLOROPLASTIC"/>
    <property type="match status" value="1"/>
</dbReference>
<evidence type="ECO:0000256" key="4">
    <source>
        <dbReference type="SAM" id="Phobius"/>
    </source>
</evidence>
<dbReference type="Pfam" id="PF04116">
    <property type="entry name" value="FA_hydroxylase"/>
    <property type="match status" value="1"/>
</dbReference>
<reference evidence="6 7" key="1">
    <citation type="submission" date="2023-09" db="EMBL/GenBank/DDBJ databases">
        <authorList>
            <person name="Rey-Velasco X."/>
        </authorList>
    </citation>
    <scope>NUCLEOTIDE SEQUENCE [LARGE SCALE GENOMIC DNA]</scope>
    <source>
        <strain evidence="6 7">F390</strain>
    </source>
</reference>
<comment type="similarity">
    <text evidence="1">Belongs to the sterol desaturase family.</text>
</comment>
<feature type="domain" description="Fatty acid hydroxylase" evidence="5">
    <location>
        <begin position="16"/>
        <end position="148"/>
    </location>
</feature>
<keyword evidence="4" id="KW-0472">Membrane</keyword>
<dbReference type="PANTHER" id="PTHR31899">
    <property type="entry name" value="BETA-CAROTENE 3-HYDROXYLASE 1, CHLOROPLASTIC"/>
    <property type="match status" value="1"/>
</dbReference>
<keyword evidence="4" id="KW-0812">Transmembrane</keyword>
<gene>
    <name evidence="6" type="ORF">RM533_07755</name>
</gene>
<proteinExistence type="inferred from homology"/>
<keyword evidence="3" id="KW-0560">Oxidoreductase</keyword>
<comment type="caution">
    <text evidence="6">The sequence shown here is derived from an EMBL/GenBank/DDBJ whole genome shotgun (WGS) entry which is preliminary data.</text>
</comment>
<dbReference type="RefSeq" id="WP_311340659.1">
    <property type="nucleotide sequence ID" value="NZ_JAVRHS010000005.1"/>
</dbReference>
<dbReference type="InterPro" id="IPR006694">
    <property type="entry name" value="Fatty_acid_hydroxylase"/>
</dbReference>
<feature type="transmembrane region" description="Helical" evidence="4">
    <location>
        <begin position="58"/>
        <end position="80"/>
    </location>
</feature>